<accession>A0A117NHG9</accession>
<gene>
    <name evidence="1" type="ORF">ABT39_MTgene5368</name>
</gene>
<protein>
    <submittedName>
        <fullName evidence="1">Uncharacterized protein</fullName>
    </submittedName>
</protein>
<dbReference type="AlphaFoldDB" id="A0A117NHG9"/>
<evidence type="ECO:0000313" key="1">
    <source>
        <dbReference type="EMBL" id="KUM48368.1"/>
    </source>
</evidence>
<reference evidence="1" key="1">
    <citation type="journal article" date="2015" name="Genome Biol. Evol.">
        <title>Organellar Genomes of White Spruce (Picea glauca): Assembly and Annotation.</title>
        <authorList>
            <person name="Jackman S.D."/>
            <person name="Warren R.L."/>
            <person name="Gibb E.A."/>
            <person name="Vandervalk B.P."/>
            <person name="Mohamadi H."/>
            <person name="Chu J."/>
            <person name="Raymond A."/>
            <person name="Pleasance S."/>
            <person name="Coope R."/>
            <person name="Wildung M.R."/>
            <person name="Ritland C.E."/>
            <person name="Bousquet J."/>
            <person name="Jones S.J."/>
            <person name="Bohlmann J."/>
            <person name="Birol I."/>
        </authorList>
    </citation>
    <scope>NUCLEOTIDE SEQUENCE [LARGE SCALE GENOMIC DNA]</scope>
    <source>
        <tissue evidence="1">Flushing bud</tissue>
    </source>
</reference>
<dbReference type="EMBL" id="LKAM01000006">
    <property type="protein sequence ID" value="KUM48368.1"/>
    <property type="molecule type" value="Genomic_DNA"/>
</dbReference>
<organism evidence="1">
    <name type="scientific">Picea glauca</name>
    <name type="common">White spruce</name>
    <name type="synonym">Pinus glauca</name>
    <dbReference type="NCBI Taxonomy" id="3330"/>
    <lineage>
        <taxon>Eukaryota</taxon>
        <taxon>Viridiplantae</taxon>
        <taxon>Streptophyta</taxon>
        <taxon>Embryophyta</taxon>
        <taxon>Tracheophyta</taxon>
        <taxon>Spermatophyta</taxon>
        <taxon>Pinopsida</taxon>
        <taxon>Pinidae</taxon>
        <taxon>Conifers I</taxon>
        <taxon>Pinales</taxon>
        <taxon>Pinaceae</taxon>
        <taxon>Picea</taxon>
    </lineage>
</organism>
<sequence length="64" mass="7213">MTEVLEELKLAMHQPLPLTLSRRKLIIQPGNPDRIIDRYRSVALGLLAYYAAPQSGSSYQDSRA</sequence>
<name>A0A117NHG9_PICGL</name>
<proteinExistence type="predicted"/>
<comment type="caution">
    <text evidence="1">The sequence shown here is derived from an EMBL/GenBank/DDBJ whole genome shotgun (WGS) entry which is preliminary data.</text>
</comment>
<geneLocation type="mitochondrion" evidence="1"/>
<keyword evidence="1" id="KW-0496">Mitochondrion</keyword>